<dbReference type="InterPro" id="IPR039420">
    <property type="entry name" value="WalR-like"/>
</dbReference>
<name>A0A6G8PVX0_9ACTN</name>
<evidence type="ECO:0000256" key="6">
    <source>
        <dbReference type="PROSITE-ProRule" id="PRU00169"/>
    </source>
</evidence>
<dbReference type="PROSITE" id="PS51755">
    <property type="entry name" value="OMPR_PHOB"/>
    <property type="match status" value="1"/>
</dbReference>
<evidence type="ECO:0000256" key="4">
    <source>
        <dbReference type="ARBA" id="ARBA00023125"/>
    </source>
</evidence>
<dbReference type="PANTHER" id="PTHR48111:SF4">
    <property type="entry name" value="DNA-BINDING DUAL TRANSCRIPTIONAL REGULATOR OMPR"/>
    <property type="match status" value="1"/>
</dbReference>
<dbReference type="SMART" id="SM00448">
    <property type="entry name" value="REC"/>
    <property type="match status" value="1"/>
</dbReference>
<keyword evidence="1 6" id="KW-0597">Phosphoprotein</keyword>
<dbReference type="InterPro" id="IPR001867">
    <property type="entry name" value="OmpR/PhoB-type_DNA-bd"/>
</dbReference>
<evidence type="ECO:0000256" key="7">
    <source>
        <dbReference type="PROSITE-ProRule" id="PRU01091"/>
    </source>
</evidence>
<dbReference type="GO" id="GO:0006355">
    <property type="term" value="P:regulation of DNA-templated transcription"/>
    <property type="evidence" value="ECO:0007669"/>
    <property type="project" value="InterPro"/>
</dbReference>
<dbReference type="GO" id="GO:0000156">
    <property type="term" value="F:phosphorelay response regulator activity"/>
    <property type="evidence" value="ECO:0007669"/>
    <property type="project" value="TreeGrafter"/>
</dbReference>
<dbReference type="PROSITE" id="PS50110">
    <property type="entry name" value="RESPONSE_REGULATORY"/>
    <property type="match status" value="1"/>
</dbReference>
<dbReference type="CDD" id="cd00383">
    <property type="entry name" value="trans_reg_C"/>
    <property type="match status" value="1"/>
</dbReference>
<dbReference type="GO" id="GO:0000976">
    <property type="term" value="F:transcription cis-regulatory region binding"/>
    <property type="evidence" value="ECO:0007669"/>
    <property type="project" value="TreeGrafter"/>
</dbReference>
<dbReference type="PANTHER" id="PTHR48111">
    <property type="entry name" value="REGULATOR OF RPOS"/>
    <property type="match status" value="1"/>
</dbReference>
<dbReference type="GO" id="GO:0005829">
    <property type="term" value="C:cytosol"/>
    <property type="evidence" value="ECO:0007669"/>
    <property type="project" value="TreeGrafter"/>
</dbReference>
<dbReference type="Gene3D" id="6.10.250.690">
    <property type="match status" value="1"/>
</dbReference>
<keyword evidence="11" id="KW-1185">Reference proteome</keyword>
<dbReference type="InterPro" id="IPR036388">
    <property type="entry name" value="WH-like_DNA-bd_sf"/>
</dbReference>
<sequence length="234" mass="26172">MSKVLVVEDDPAVRDVVEHALSREGMETSAVGDGESALERLRGEAEPFDLVVLDVMLPGMDGVEVCREIRSGGPAKDVTILMLTARDDETSVVVGLEVGADDYVTKPFSPRQLVSRVRAHLRRRRLSSKAPEEQRRLEFPGLMLDLLRRQVTVEGNPVELTAKEFDVLALLAGHPGRVYGREQIMRHLWDGDFFGEPRAADVHVQHIRGKIEPDPKNPRYVQTVRGVGYRFAEL</sequence>
<dbReference type="KEGG" id="rmar:GBA65_07310"/>
<dbReference type="GO" id="GO:0032993">
    <property type="term" value="C:protein-DNA complex"/>
    <property type="evidence" value="ECO:0007669"/>
    <property type="project" value="TreeGrafter"/>
</dbReference>
<organism evidence="10 11">
    <name type="scientific">Rubrobacter marinus</name>
    <dbReference type="NCBI Taxonomy" id="2653852"/>
    <lineage>
        <taxon>Bacteria</taxon>
        <taxon>Bacillati</taxon>
        <taxon>Actinomycetota</taxon>
        <taxon>Rubrobacteria</taxon>
        <taxon>Rubrobacterales</taxon>
        <taxon>Rubrobacteraceae</taxon>
        <taxon>Rubrobacter</taxon>
    </lineage>
</organism>
<evidence type="ECO:0000313" key="10">
    <source>
        <dbReference type="EMBL" id="QIN78361.1"/>
    </source>
</evidence>
<dbReference type="Gene3D" id="1.10.10.10">
    <property type="entry name" value="Winged helix-like DNA-binding domain superfamily/Winged helix DNA-binding domain"/>
    <property type="match status" value="1"/>
</dbReference>
<keyword evidence="3" id="KW-0805">Transcription regulation</keyword>
<feature type="domain" description="OmpR/PhoB-type" evidence="9">
    <location>
        <begin position="134"/>
        <end position="233"/>
    </location>
</feature>
<evidence type="ECO:0000256" key="5">
    <source>
        <dbReference type="ARBA" id="ARBA00023163"/>
    </source>
</evidence>
<dbReference type="EMBL" id="CP045121">
    <property type="protein sequence ID" value="QIN78361.1"/>
    <property type="molecule type" value="Genomic_DNA"/>
</dbReference>
<evidence type="ECO:0000259" key="8">
    <source>
        <dbReference type="PROSITE" id="PS50110"/>
    </source>
</evidence>
<dbReference type="InterPro" id="IPR001789">
    <property type="entry name" value="Sig_transdc_resp-reg_receiver"/>
</dbReference>
<dbReference type="CDD" id="cd17574">
    <property type="entry name" value="REC_OmpR"/>
    <property type="match status" value="1"/>
</dbReference>
<evidence type="ECO:0000256" key="3">
    <source>
        <dbReference type="ARBA" id="ARBA00023015"/>
    </source>
</evidence>
<dbReference type="FunFam" id="3.40.50.2300:FF:000001">
    <property type="entry name" value="DNA-binding response regulator PhoB"/>
    <property type="match status" value="1"/>
</dbReference>
<dbReference type="InterPro" id="IPR011006">
    <property type="entry name" value="CheY-like_superfamily"/>
</dbReference>
<gene>
    <name evidence="10" type="ORF">GBA65_07310</name>
</gene>
<dbReference type="Gene3D" id="3.40.50.2300">
    <property type="match status" value="1"/>
</dbReference>
<dbReference type="Proteomes" id="UP000502706">
    <property type="component" value="Chromosome"/>
</dbReference>
<evidence type="ECO:0000256" key="2">
    <source>
        <dbReference type="ARBA" id="ARBA00023012"/>
    </source>
</evidence>
<evidence type="ECO:0000259" key="9">
    <source>
        <dbReference type="PROSITE" id="PS51755"/>
    </source>
</evidence>
<feature type="domain" description="Response regulatory" evidence="8">
    <location>
        <begin position="3"/>
        <end position="121"/>
    </location>
</feature>
<feature type="modified residue" description="4-aspartylphosphate" evidence="6">
    <location>
        <position position="54"/>
    </location>
</feature>
<feature type="DNA-binding region" description="OmpR/PhoB-type" evidence="7">
    <location>
        <begin position="134"/>
        <end position="233"/>
    </location>
</feature>
<reference evidence="10 11" key="1">
    <citation type="submission" date="2019-10" db="EMBL/GenBank/DDBJ databases">
        <title>Rubrobacter sp nov SCSIO 52915 isolated from a deep-sea sediment in the South China Sea.</title>
        <authorList>
            <person name="Chen R.W."/>
        </authorList>
    </citation>
    <scope>NUCLEOTIDE SEQUENCE [LARGE SCALE GENOMIC DNA]</scope>
    <source>
        <strain evidence="10 11">SCSIO 52915</strain>
    </source>
</reference>
<accession>A0A6G8PVX0</accession>
<dbReference type="Pfam" id="PF00072">
    <property type="entry name" value="Response_reg"/>
    <property type="match status" value="1"/>
</dbReference>
<evidence type="ECO:0000313" key="11">
    <source>
        <dbReference type="Proteomes" id="UP000502706"/>
    </source>
</evidence>
<dbReference type="SUPFAM" id="SSF52172">
    <property type="entry name" value="CheY-like"/>
    <property type="match status" value="1"/>
</dbReference>
<keyword evidence="2" id="KW-0902">Two-component regulatory system</keyword>
<dbReference type="RefSeq" id="WP_166396036.1">
    <property type="nucleotide sequence ID" value="NZ_CP045121.1"/>
</dbReference>
<dbReference type="FunFam" id="1.10.10.10:FF:000018">
    <property type="entry name" value="DNA-binding response regulator ResD"/>
    <property type="match status" value="1"/>
</dbReference>
<dbReference type="AlphaFoldDB" id="A0A6G8PVX0"/>
<evidence type="ECO:0000256" key="1">
    <source>
        <dbReference type="ARBA" id="ARBA00022553"/>
    </source>
</evidence>
<dbReference type="Pfam" id="PF00486">
    <property type="entry name" value="Trans_reg_C"/>
    <property type="match status" value="1"/>
</dbReference>
<dbReference type="SMART" id="SM00862">
    <property type="entry name" value="Trans_reg_C"/>
    <property type="match status" value="1"/>
</dbReference>
<keyword evidence="5" id="KW-0804">Transcription</keyword>
<protein>
    <submittedName>
        <fullName evidence="10">Response regulator</fullName>
    </submittedName>
</protein>
<proteinExistence type="predicted"/>
<keyword evidence="4 7" id="KW-0238">DNA-binding</keyword>